<feature type="region of interest" description="Disordered" evidence="10">
    <location>
        <begin position="842"/>
        <end position="1078"/>
    </location>
</feature>
<feature type="compositionally biased region" description="Low complexity" evidence="10">
    <location>
        <begin position="699"/>
        <end position="741"/>
    </location>
</feature>
<comment type="subcellular location">
    <subcellularLocation>
        <location evidence="1 9">Nucleus</location>
    </subcellularLocation>
</comment>
<feature type="compositionally biased region" description="Low complexity" evidence="10">
    <location>
        <begin position="1561"/>
        <end position="1570"/>
    </location>
</feature>
<reference evidence="12" key="3">
    <citation type="journal article" date="2004" name="Trends Parasitol.">
        <title>The Anopheles gambiae genome: an update.</title>
        <authorList>
            <person name="Mongin E."/>
            <person name="Louis C."/>
            <person name="Holt R.A."/>
            <person name="Birney E."/>
            <person name="Collins F.H."/>
        </authorList>
    </citation>
    <scope>NUCLEOTIDE SEQUENCE</scope>
    <source>
        <strain evidence="12">PEST</strain>
    </source>
</reference>
<comment type="similarity">
    <text evidence="2 9">Belongs to the Mediator complex subunit 1 family.</text>
</comment>
<feature type="compositionally biased region" description="Polar residues" evidence="10">
    <location>
        <begin position="849"/>
        <end position="865"/>
    </location>
</feature>
<dbReference type="InterPro" id="IPR019680">
    <property type="entry name" value="Mediator_Med1"/>
</dbReference>
<dbReference type="eggNOG" id="ENOG502QPZ7">
    <property type="taxonomic scope" value="Eukaryota"/>
</dbReference>
<feature type="compositionally biased region" description="Low complexity" evidence="10">
    <location>
        <begin position="948"/>
        <end position="971"/>
    </location>
</feature>
<evidence type="ECO:0000256" key="6">
    <source>
        <dbReference type="ARBA" id="ARBA00023163"/>
    </source>
</evidence>
<reference evidence="12" key="5">
    <citation type="submission" date="2011-05" db="EMBL/GenBank/DDBJ databases">
        <authorList>
            <consortium name="VectorBase"/>
        </authorList>
    </citation>
    <scope>NUCLEOTIDE SEQUENCE</scope>
    <source>
        <strain evidence="12">PEST</strain>
    </source>
</reference>
<evidence type="ECO:0000256" key="7">
    <source>
        <dbReference type="ARBA" id="ARBA00023242"/>
    </source>
</evidence>
<feature type="compositionally biased region" description="Low complexity" evidence="10">
    <location>
        <begin position="866"/>
        <end position="886"/>
    </location>
</feature>
<organism evidence="12">
    <name type="scientific">Anopheles gambiae</name>
    <name type="common">African malaria mosquito</name>
    <dbReference type="NCBI Taxonomy" id="7165"/>
    <lineage>
        <taxon>Eukaryota</taxon>
        <taxon>Metazoa</taxon>
        <taxon>Ecdysozoa</taxon>
        <taxon>Arthropoda</taxon>
        <taxon>Hexapoda</taxon>
        <taxon>Insecta</taxon>
        <taxon>Pterygota</taxon>
        <taxon>Neoptera</taxon>
        <taxon>Endopterygota</taxon>
        <taxon>Diptera</taxon>
        <taxon>Nematocera</taxon>
        <taxon>Culicoidea</taxon>
        <taxon>Culicidae</taxon>
        <taxon>Anophelinae</taxon>
        <taxon>Anopheles</taxon>
    </lineage>
</organism>
<gene>
    <name evidence="12" type="ORF">AgaP_AGAP012219</name>
</gene>
<dbReference type="PANTHER" id="PTHR12881:SF10">
    <property type="entry name" value="MEDIATOR OF RNA POLYMERASE II TRANSCRIPTION SUBUNIT 1"/>
    <property type="match status" value="1"/>
</dbReference>
<evidence type="ECO:0000256" key="3">
    <source>
        <dbReference type="ARBA" id="ARBA00020612"/>
    </source>
</evidence>
<evidence type="ECO:0000313" key="12">
    <source>
        <dbReference type="EMBL" id="EAA00108.5"/>
    </source>
</evidence>
<feature type="compositionally biased region" description="Low complexity" evidence="10">
    <location>
        <begin position="1037"/>
        <end position="1046"/>
    </location>
</feature>
<dbReference type="HOGENOM" id="CLU_004475_0_0_1"/>
<evidence type="ECO:0000256" key="9">
    <source>
        <dbReference type="RuleBase" id="RU364059"/>
    </source>
</evidence>
<evidence type="ECO:0000256" key="4">
    <source>
        <dbReference type="ARBA" id="ARBA00023015"/>
    </source>
</evidence>
<sequence length="1753" mass="173759">MSASGTAAVSGGSLPALLMANGGGGGGSGGPGGGPGGGKGIGKPDIKPPGGGGPSAGGTGTAGKVLLGGDKHETWQMELLMERLRTKAKSAQYKSFQEMSKSVRMSLLEKRYALDAVEKSNLQKTLDSMQYCIKVTTRQGLVERLDCLTRQLGLKLSEDTSGLFISSDMFYLEIILDPAGGTVQDVKVHHECKMKQQSCSELVACLQRGDFADFTTQLEGLASIYQLNAEKKIKVNAFVALQALETDLHTLYTLSLQHYADVHAQLHKAPLGVVQKRRGGHPMRLTYFVAPYELLDLTTRTMNVLSAELIAQERIGCSVAVVLEASSANKLQIQPLLVVNAGSGSAASVLQPVYTPIEKHNSTSLPATFVLRLSKPMPLNSAMMRAIRAIVGGSGAGEQQQAGEGSSGGGGLPGSLLGLIAHHASAGSVTDLAKGLLVSLPDQYHCYFLTDNPSLRGMMVSSIPFTEPQHVPKILTYLRQQAVFNQLLSSCIRTNAPGGERNDRRLLVFEVSALSCQNITVSLIHPYEESLATVEFDLQNIANIAVRIYCSEGETSDEHTVERISAVLQRCMSIPVTLRALMKWEEEHEQKFKPNVLGSSTVSSGGAGGGPGGGGGGGGGAGGATPGLNNGGDGTGPAGGGLTGSGDDGTMNGFNLSSLAKKRRMEDFCKSPKSDSNLSVGGGGGGGASDAVGTEKANTGAAGVAGATGATSSSSTTTTTTITSQDVGAAASGATGAGNSSEQRLQTGGATEEDTGGLPLFGETVPAAAGTDAKGSSLGGTTTTNAMISAKNEPPSPALGAVSPIASKVVSPSGGAGLEKTPLPTISGSGLEIIPLATSAGTVAASGFPSPSVTSAPIAVPQSNATGSTSSTTATSSSTVKKSSSSSGGGSGSHRKTSDSSERTSSSKSEKKKKRKTDDSAMGPPNKLPYKSSGESSPHRSGGGVGGSSLSTSKSSPKHSSPVHHSSPKHSGSGGPLGFHSPKHGSSVSPKHPLHSGGSSTGGGKPSMSALKSAAASGSSPGSKSSDVGGGGGGTSGASISTAGSSSKERDKERSEKKALHAAGSSSSSSSGGRSKNSSLKLKQLDLAAGSSMSISMAAGIGDAGSSSPVAPMIDLTGPVPGAAAALGGLGLPGPGMTTASSMLQALQAAKNRKTPTAAGGSTGLGGSLSAVIDKLKSAQSADDEAVLILPEMTITQQTTSLAAGTGGIGTGVNIGGFGGLKDSAKSGSGLLPSGGTSSLANCVSSTAGIAGAGKNKSVLSSSNSSFNPCFSLTHLSALTQSSSATSAPSLTAALTSGKASDGAFPSSTKSPHYTSSTSGSSKAPFQKSNSFGSLGGSGGTGLKASKVSSPKSTSNPASSSSSSAYSSKEKGGSTSGRSKSSSASSLTGAMLTGATGGTGSGTGSSSSALVNPISIMKMLGYPTGSMGNMEGFAKSLDTKFQIPKLSARSNSSATGTASTGSSESGEAGSKSAKDPAARKQKQQTPVTTAAPSVGSSPVRQLSSTSPSGEASARLLDGSLQTKSNSSDGSMFPTAGRASPGMLSGSASRDGFRSGGGSGSAPGTPTTTSSMVLPPFPSPISGGASNDGDSGTLMRPPSRPSSTISNHSHSSQDGIGGGSGNSGDAVAGSTPAVASMASMMMMNAMSAAAGGGHTQQLIAALAAKSGVLPPPPPNNLLNNHHSNHLNNHVVGGAAALNNLPSPASVSVHLVKSPAPSPLPFASPHSNASSTHAAGAAGLDDDLMDEALIGIGSK</sequence>
<keyword evidence="5 9" id="KW-0010">Activator</keyword>
<reference evidence="12" key="1">
    <citation type="journal article" date="2002" name="Science">
        <title>The genome sequence of the malaria mosquito Anopheles gambiae.</title>
        <authorList>
            <person name="Holt R.A."/>
            <person name="Subramanian G.M."/>
            <person name="Halpern A."/>
            <person name="Sutton G.G."/>
            <person name="Charlab R."/>
            <person name="Nusskern D.R."/>
            <person name="Wincker P."/>
            <person name="Clark A.G."/>
            <person name="Ribeiro J.M."/>
            <person name="Wides R."/>
            <person name="Salzberg S.L."/>
            <person name="Loftus B."/>
            <person name="Yandell M."/>
            <person name="Majoros W.H."/>
            <person name="Rusch D.B."/>
            <person name="Lai Z."/>
            <person name="Kraft C.L."/>
            <person name="Abril J.F."/>
            <person name="Anthouard V."/>
            <person name="Arensburger P."/>
            <person name="Atkinson P.W."/>
            <person name="Baden H."/>
            <person name="de Berardinis V."/>
            <person name="Baldwin D."/>
            <person name="Benes V."/>
            <person name="Biedler J."/>
            <person name="Blass C."/>
            <person name="Bolanos R."/>
            <person name="Boscus D."/>
            <person name="Barnstead M."/>
            <person name="Cai S."/>
            <person name="Center A."/>
            <person name="Chaturverdi K."/>
            <person name="Christophides G.K."/>
            <person name="Chrystal M.A."/>
            <person name="Clamp M."/>
            <person name="Cravchik A."/>
            <person name="Curwen V."/>
            <person name="Dana A."/>
            <person name="Delcher A."/>
            <person name="Dew I."/>
            <person name="Evans C.A."/>
            <person name="Flanigan M."/>
            <person name="Grundschober-Freimoser A."/>
            <person name="Friedli L."/>
            <person name="Gu Z."/>
            <person name="Guan P."/>
            <person name="Guigo R."/>
            <person name="Hillenmeyer M.E."/>
            <person name="Hladun S.L."/>
            <person name="Hogan J.R."/>
            <person name="Hong Y.S."/>
            <person name="Hoover J."/>
            <person name="Jaillon O."/>
            <person name="Ke Z."/>
            <person name="Kodira C."/>
            <person name="Kokoza E."/>
            <person name="Koutsos A."/>
            <person name="Letunic I."/>
            <person name="Levitsky A."/>
            <person name="Liang Y."/>
            <person name="Lin J.J."/>
            <person name="Lobo N.F."/>
            <person name="Lopez J.R."/>
            <person name="Malek J.A."/>
            <person name="McIntosh T.C."/>
            <person name="Meister S."/>
            <person name="Miller J."/>
            <person name="Mobarry C."/>
            <person name="Mongin E."/>
            <person name="Murphy S.D."/>
            <person name="O'Brochta D.A."/>
            <person name="Pfannkoch C."/>
            <person name="Qi R."/>
            <person name="Regier M.A."/>
            <person name="Remington K."/>
            <person name="Shao H."/>
            <person name="Sharakhova M.V."/>
            <person name="Sitter C.D."/>
            <person name="Shetty J."/>
            <person name="Smith T.J."/>
            <person name="Strong R."/>
            <person name="Sun J."/>
            <person name="Thomasova D."/>
            <person name="Ton L.Q."/>
            <person name="Topalis P."/>
            <person name="Tu Z."/>
            <person name="Unger M.F."/>
            <person name="Walenz B."/>
            <person name="Wang A."/>
            <person name="Wang J."/>
            <person name="Wang M."/>
            <person name="Wang X."/>
            <person name="Woodford K.J."/>
            <person name="Wortman J.R."/>
            <person name="Wu M."/>
            <person name="Yao A."/>
            <person name="Zdobnov E.M."/>
            <person name="Zhang H."/>
            <person name="Zhao Q."/>
            <person name="Zhao S."/>
            <person name="Zhu S.C."/>
            <person name="Zhimulev I."/>
            <person name="Coluzzi M."/>
            <person name="della Torre A."/>
            <person name="Roth C.W."/>
            <person name="Louis C."/>
            <person name="Kalush F."/>
            <person name="Mural R.J."/>
            <person name="Myers E.W."/>
            <person name="Adams M.D."/>
            <person name="Smith H.O."/>
            <person name="Broder S."/>
            <person name="Gardner M.J."/>
            <person name="Fraser C.M."/>
            <person name="Birney E."/>
            <person name="Bork P."/>
            <person name="Brey P.T."/>
            <person name="Venter J.C."/>
            <person name="Weissenbach J."/>
            <person name="Kafatos F.C."/>
            <person name="Collins F.H."/>
            <person name="Hoffman S.L."/>
        </authorList>
    </citation>
    <scope>NUCLEOTIDE SEQUENCE [LARGE SCALE GENOMIC DNA]</scope>
    <source>
        <strain evidence="12">PEST</strain>
    </source>
</reference>
<keyword evidence="6 9" id="KW-0804">Transcription</keyword>
<dbReference type="GO" id="GO:0016592">
    <property type="term" value="C:mediator complex"/>
    <property type="evidence" value="ECO:0007669"/>
    <property type="project" value="InterPro"/>
</dbReference>
<evidence type="ECO:0000256" key="2">
    <source>
        <dbReference type="ARBA" id="ARBA00006210"/>
    </source>
</evidence>
<feature type="domain" description="Mediator complex subunit Med1" evidence="11">
    <location>
        <begin position="123"/>
        <end position="493"/>
    </location>
</feature>
<feature type="compositionally biased region" description="Polar residues" evidence="10">
    <location>
        <begin position="1519"/>
        <end position="1529"/>
    </location>
</feature>
<feature type="region of interest" description="Disordered" evidence="10">
    <location>
        <begin position="668"/>
        <end position="758"/>
    </location>
</feature>
<feature type="compositionally biased region" description="Gly residues" evidence="10">
    <location>
        <begin position="605"/>
        <end position="647"/>
    </location>
</feature>
<dbReference type="GO" id="GO:0003712">
    <property type="term" value="F:transcription coregulator activity"/>
    <property type="evidence" value="ECO:0007669"/>
    <property type="project" value="InterPro"/>
</dbReference>
<feature type="compositionally biased region" description="Gly residues" evidence="10">
    <location>
        <begin position="22"/>
        <end position="41"/>
    </location>
</feature>
<proteinExistence type="inferred from homology"/>
<dbReference type="VEuPathDB" id="VectorBase:AGAMI1_003737"/>
<evidence type="ECO:0000259" key="11">
    <source>
        <dbReference type="Pfam" id="PF10744"/>
    </source>
</evidence>
<feature type="compositionally biased region" description="Low complexity" evidence="10">
    <location>
        <begin position="1061"/>
        <end position="1078"/>
    </location>
</feature>
<reference evidence="12" key="2">
    <citation type="submission" date="2002-03" db="EMBL/GenBank/DDBJ databases">
        <authorList>
            <consortium name="The Anopheles Genome Sequencing Consortium"/>
        </authorList>
    </citation>
    <scope>NUCLEOTIDE SEQUENCE</scope>
    <source>
        <strain evidence="12">PEST</strain>
    </source>
</reference>
<keyword evidence="7 9" id="KW-0539">Nucleus</keyword>
<evidence type="ECO:0000256" key="5">
    <source>
        <dbReference type="ARBA" id="ARBA00023159"/>
    </source>
</evidence>
<reference evidence="12" key="4">
    <citation type="journal article" date="2007" name="Genome Biol.">
        <title>Update of the Anopheles gambiae PEST genome assembly.</title>
        <authorList>
            <person name="Sharakhova M.V."/>
            <person name="Hammond M.P."/>
            <person name="Lobo N.F."/>
            <person name="Krzywinski J."/>
            <person name="Unger M.F."/>
            <person name="Hillenmeyer M.E."/>
            <person name="Bruggner R.V."/>
            <person name="Birney E."/>
            <person name="Collins F.H."/>
        </authorList>
    </citation>
    <scope>NUCLEOTIDE SEQUENCE</scope>
    <source>
        <strain evidence="12">PEST</strain>
    </source>
</reference>
<dbReference type="VEuPathDB" id="VectorBase:AGAP012219"/>
<feature type="region of interest" description="Disordered" evidence="10">
    <location>
        <begin position="1297"/>
        <end position="1388"/>
    </location>
</feature>
<dbReference type="STRING" id="7165.Q7PVB4"/>
<evidence type="ECO:0000256" key="8">
    <source>
        <dbReference type="ARBA" id="ARBA00031254"/>
    </source>
</evidence>
<feature type="region of interest" description="Disordered" evidence="10">
    <location>
        <begin position="1447"/>
        <end position="1627"/>
    </location>
</feature>
<protein>
    <recommendedName>
        <fullName evidence="3 9">Mediator of RNA polymerase II transcription subunit 1</fullName>
    </recommendedName>
    <alternativeName>
        <fullName evidence="8 9">Mediator complex subunit 1</fullName>
    </alternativeName>
</protein>
<feature type="compositionally biased region" description="Low complexity" evidence="10">
    <location>
        <begin position="1452"/>
        <end position="1471"/>
    </location>
</feature>
<dbReference type="PaxDb" id="7165-AGAP012219-PA"/>
<dbReference type="EMBL" id="AAAB01008986">
    <property type="protein sequence ID" value="EAA00108.5"/>
    <property type="molecule type" value="Genomic_DNA"/>
</dbReference>
<dbReference type="OMA" id="NMKERHE"/>
<keyword evidence="4 9" id="KW-0805">Transcription regulation</keyword>
<comment type="function">
    <text evidence="9">Component of the Mediator complex, a coactivator involved in the regulated transcription of nearly all RNA polymerase II-dependent genes. Mediator functions as a bridge to convey information from gene-specific regulatory proteins to the basal RNA polymerase II transcription machinery. Mediator is recruited to promoters by direct interactions with regulatory proteins and serves as a scaffold for the assembly of a functional preinitiation complex with RNA polymerase II and the general transcription factors.</text>
</comment>
<feature type="compositionally biased region" description="Basic and acidic residues" evidence="10">
    <location>
        <begin position="1047"/>
        <end position="1059"/>
    </location>
</feature>
<feature type="region of interest" description="Disordered" evidence="10">
    <location>
        <begin position="592"/>
        <end position="655"/>
    </location>
</feature>
<feature type="compositionally biased region" description="Low complexity" evidence="10">
    <location>
        <begin position="1600"/>
        <end position="1613"/>
    </location>
</feature>
<evidence type="ECO:0000256" key="1">
    <source>
        <dbReference type="ARBA" id="ARBA00004123"/>
    </source>
</evidence>
<feature type="compositionally biased region" description="Gly residues" evidence="10">
    <location>
        <begin position="49"/>
        <end position="61"/>
    </location>
</feature>
<dbReference type="PANTHER" id="PTHR12881">
    <property type="entry name" value="MEDIATOR OF RNA POLYMERASE II TRANSCRIPTION SUBUNIT 1"/>
    <property type="match status" value="1"/>
</dbReference>
<evidence type="ECO:0000256" key="10">
    <source>
        <dbReference type="SAM" id="MobiDB-lite"/>
    </source>
</evidence>
<feature type="compositionally biased region" description="Polar residues" evidence="10">
    <location>
        <begin position="1483"/>
        <end position="1509"/>
    </location>
</feature>
<dbReference type="GO" id="GO:0045944">
    <property type="term" value="P:positive regulation of transcription by RNA polymerase II"/>
    <property type="evidence" value="ECO:0007669"/>
    <property type="project" value="UniProtKB-ARBA"/>
</dbReference>
<dbReference type="InterPro" id="IPR051999">
    <property type="entry name" value="Mediator_complex_subunit_1"/>
</dbReference>
<dbReference type="Pfam" id="PF10744">
    <property type="entry name" value="Med1"/>
    <property type="match status" value="1"/>
</dbReference>
<feature type="compositionally biased region" description="Low complexity" evidence="10">
    <location>
        <begin position="1006"/>
        <end position="1027"/>
    </location>
</feature>
<accession>Q7PVB4</accession>
<name>Q7PVB4_ANOGA</name>
<feature type="region of interest" description="Disordered" evidence="10">
    <location>
        <begin position="22"/>
        <end position="65"/>
    </location>
</feature>
<comment type="caution">
    <text evidence="12">The sequence shown here is derived from an EMBL/GenBank/DDBJ whole genome shotgun (WGS) entry which is preliminary data.</text>
</comment>
<feature type="compositionally biased region" description="Low complexity" evidence="10">
    <location>
        <begin position="1376"/>
        <end position="1388"/>
    </location>
</feature>
<feature type="compositionally biased region" description="Low complexity" evidence="10">
    <location>
        <begin position="1349"/>
        <end position="1367"/>
    </location>
</feature>